<feature type="transmembrane region" description="Helical" evidence="1">
    <location>
        <begin position="21"/>
        <end position="44"/>
    </location>
</feature>
<dbReference type="Pfam" id="PF13462">
    <property type="entry name" value="Thioredoxin_4"/>
    <property type="match status" value="1"/>
</dbReference>
<dbReference type="CDD" id="cd02972">
    <property type="entry name" value="DsbA_family"/>
    <property type="match status" value="1"/>
</dbReference>
<sequence>MPKTARTQLNTLAAAEHRRSIWVRIGVTAALVAFALIVGIIVIASRDSSTQTAAEPTSVTETGALRAASPNVELAEGARSPKRVLTIYEDFQCPVCKNFEATFGSNLDELRTSGIAAIDYHPIAILDRMSSTDYSTRAANASLCVADSSIDTWLGFHSAAYEQQPAEGGSGLTDEELTDMAVAAGAPDTVQDCITGGHYADWVGDSTRSVLETNINATPTVLLNGEPLDLSTPAALDAAVRAIP</sequence>
<dbReference type="RefSeq" id="WP_269608204.1">
    <property type="nucleotide sequence ID" value="NZ_JAPWIJ010000014.1"/>
</dbReference>
<name>A0ABT4MN34_9NOCA</name>
<comment type="caution">
    <text evidence="3">The sequence shown here is derived from an EMBL/GenBank/DDBJ whole genome shotgun (WGS) entry which is preliminary data.</text>
</comment>
<evidence type="ECO:0000256" key="1">
    <source>
        <dbReference type="SAM" id="Phobius"/>
    </source>
</evidence>
<keyword evidence="1" id="KW-1133">Transmembrane helix</keyword>
<dbReference type="EMBL" id="JAPWIJ010000014">
    <property type="protein sequence ID" value="MCZ4521740.1"/>
    <property type="molecule type" value="Genomic_DNA"/>
</dbReference>
<proteinExistence type="predicted"/>
<dbReference type="InterPro" id="IPR036249">
    <property type="entry name" value="Thioredoxin-like_sf"/>
</dbReference>
<evidence type="ECO:0000313" key="4">
    <source>
        <dbReference type="Proteomes" id="UP001081071"/>
    </source>
</evidence>
<dbReference type="SUPFAM" id="SSF52833">
    <property type="entry name" value="Thioredoxin-like"/>
    <property type="match status" value="1"/>
</dbReference>
<keyword evidence="1" id="KW-0812">Transmembrane</keyword>
<reference evidence="3" key="1">
    <citation type="submission" date="2022-12" db="EMBL/GenBank/DDBJ databases">
        <authorList>
            <person name="Krivoruchko A.V."/>
            <person name="Elkin A."/>
        </authorList>
    </citation>
    <scope>NUCLEOTIDE SEQUENCE</scope>
    <source>
        <strain evidence="3">IEGM 1391</strain>
    </source>
</reference>
<keyword evidence="1" id="KW-0472">Membrane</keyword>
<keyword evidence="4" id="KW-1185">Reference proteome</keyword>
<accession>A0ABT4MN34</accession>
<dbReference type="InterPro" id="IPR012336">
    <property type="entry name" value="Thioredoxin-like_fold"/>
</dbReference>
<evidence type="ECO:0000313" key="3">
    <source>
        <dbReference type="EMBL" id="MCZ4521740.1"/>
    </source>
</evidence>
<dbReference type="Proteomes" id="UP001081071">
    <property type="component" value="Unassembled WGS sequence"/>
</dbReference>
<dbReference type="Gene3D" id="3.40.30.10">
    <property type="entry name" value="Glutaredoxin"/>
    <property type="match status" value="1"/>
</dbReference>
<organism evidence="3 4">
    <name type="scientific">Rhodococcus ruber</name>
    <dbReference type="NCBI Taxonomy" id="1830"/>
    <lineage>
        <taxon>Bacteria</taxon>
        <taxon>Bacillati</taxon>
        <taxon>Actinomycetota</taxon>
        <taxon>Actinomycetes</taxon>
        <taxon>Mycobacteriales</taxon>
        <taxon>Nocardiaceae</taxon>
        <taxon>Rhodococcus</taxon>
    </lineage>
</organism>
<feature type="domain" description="Thioredoxin-like fold" evidence="2">
    <location>
        <begin position="76"/>
        <end position="240"/>
    </location>
</feature>
<evidence type="ECO:0000259" key="2">
    <source>
        <dbReference type="Pfam" id="PF13462"/>
    </source>
</evidence>
<gene>
    <name evidence="3" type="ORF">O4220_24745</name>
</gene>
<protein>
    <submittedName>
        <fullName evidence="3">Thioredoxin domain-containing protein</fullName>
    </submittedName>
</protein>